<protein>
    <recommendedName>
        <fullName evidence="4">HTH arsR-type domain-containing protein</fullName>
    </recommendedName>
</protein>
<evidence type="ECO:0000313" key="6">
    <source>
        <dbReference type="Proteomes" id="UP000177360"/>
    </source>
</evidence>
<dbReference type="PANTHER" id="PTHR33154:SF36">
    <property type="entry name" value="TRANSCRIPTIONAL REGULATOR"/>
    <property type="match status" value="1"/>
</dbReference>
<dbReference type="PANTHER" id="PTHR33154">
    <property type="entry name" value="TRANSCRIPTIONAL REGULATOR, ARSR FAMILY"/>
    <property type="match status" value="1"/>
</dbReference>
<evidence type="ECO:0000256" key="2">
    <source>
        <dbReference type="ARBA" id="ARBA00023125"/>
    </source>
</evidence>
<name>A0A1G2E195_9BACT</name>
<reference evidence="5 6" key="1">
    <citation type="journal article" date="2016" name="Nat. Commun.">
        <title>Thousands of microbial genomes shed light on interconnected biogeochemical processes in an aquifer system.</title>
        <authorList>
            <person name="Anantharaman K."/>
            <person name="Brown C.T."/>
            <person name="Hug L.A."/>
            <person name="Sharon I."/>
            <person name="Castelle C.J."/>
            <person name="Probst A.J."/>
            <person name="Thomas B.C."/>
            <person name="Singh A."/>
            <person name="Wilkins M.J."/>
            <person name="Karaoz U."/>
            <person name="Brodie E.L."/>
            <person name="Williams K.H."/>
            <person name="Hubbard S.S."/>
            <person name="Banfield J.F."/>
        </authorList>
    </citation>
    <scope>NUCLEOTIDE SEQUENCE [LARGE SCALE GENOMIC DNA]</scope>
</reference>
<dbReference type="CDD" id="cd00090">
    <property type="entry name" value="HTH_ARSR"/>
    <property type="match status" value="1"/>
</dbReference>
<feature type="domain" description="HTH arsR-type" evidence="4">
    <location>
        <begin position="1"/>
        <end position="91"/>
    </location>
</feature>
<sequence>MRSRCHLFFETLGNKLKIDIILKLKEGPLSVNELAEKIGQERSSVSHALISFSDCGFARAKNDGKKRIYSLNKETILPLLDLVERHIKKYCKVCRKQNKKRDKKRKL</sequence>
<dbReference type="SUPFAM" id="SSF46785">
    <property type="entry name" value="Winged helix' DNA-binding domain"/>
    <property type="match status" value="1"/>
</dbReference>
<evidence type="ECO:0000256" key="1">
    <source>
        <dbReference type="ARBA" id="ARBA00023015"/>
    </source>
</evidence>
<comment type="caution">
    <text evidence="5">The sequence shown here is derived from an EMBL/GenBank/DDBJ whole genome shotgun (WGS) entry which is preliminary data.</text>
</comment>
<accession>A0A1G2E195</accession>
<keyword evidence="1" id="KW-0805">Transcription regulation</keyword>
<dbReference type="InterPro" id="IPR036390">
    <property type="entry name" value="WH_DNA-bd_sf"/>
</dbReference>
<keyword evidence="2" id="KW-0238">DNA-binding</keyword>
<evidence type="ECO:0000259" key="4">
    <source>
        <dbReference type="PROSITE" id="PS50987"/>
    </source>
</evidence>
<dbReference type="GO" id="GO:0003677">
    <property type="term" value="F:DNA binding"/>
    <property type="evidence" value="ECO:0007669"/>
    <property type="project" value="UniProtKB-KW"/>
</dbReference>
<dbReference type="Gene3D" id="1.10.10.10">
    <property type="entry name" value="Winged helix-like DNA-binding domain superfamily/Winged helix DNA-binding domain"/>
    <property type="match status" value="1"/>
</dbReference>
<proteinExistence type="predicted"/>
<evidence type="ECO:0000313" key="5">
    <source>
        <dbReference type="EMBL" id="OGZ19597.1"/>
    </source>
</evidence>
<organism evidence="5 6">
    <name type="scientific">Candidatus Nealsonbacteria bacterium RIFCSPHIGHO2_01_FULL_38_55</name>
    <dbReference type="NCBI Taxonomy" id="1801664"/>
    <lineage>
        <taxon>Bacteria</taxon>
        <taxon>Candidatus Nealsoniibacteriota</taxon>
    </lineage>
</organism>
<gene>
    <name evidence="5" type="ORF">A2626_00620</name>
</gene>
<dbReference type="GO" id="GO:0003700">
    <property type="term" value="F:DNA-binding transcription factor activity"/>
    <property type="evidence" value="ECO:0007669"/>
    <property type="project" value="InterPro"/>
</dbReference>
<dbReference type="InterPro" id="IPR051081">
    <property type="entry name" value="HTH_MetalResp_TranReg"/>
</dbReference>
<dbReference type="EMBL" id="MHLZ01000026">
    <property type="protein sequence ID" value="OGZ19597.1"/>
    <property type="molecule type" value="Genomic_DNA"/>
</dbReference>
<dbReference type="Pfam" id="PF01022">
    <property type="entry name" value="HTH_5"/>
    <property type="match status" value="1"/>
</dbReference>
<dbReference type="InterPro" id="IPR036388">
    <property type="entry name" value="WH-like_DNA-bd_sf"/>
</dbReference>
<dbReference type="Proteomes" id="UP000177360">
    <property type="component" value="Unassembled WGS sequence"/>
</dbReference>
<dbReference type="InterPro" id="IPR011991">
    <property type="entry name" value="ArsR-like_HTH"/>
</dbReference>
<dbReference type="PROSITE" id="PS50987">
    <property type="entry name" value="HTH_ARSR_2"/>
    <property type="match status" value="1"/>
</dbReference>
<keyword evidence="3" id="KW-0804">Transcription</keyword>
<dbReference type="SMART" id="SM00418">
    <property type="entry name" value="HTH_ARSR"/>
    <property type="match status" value="1"/>
</dbReference>
<evidence type="ECO:0000256" key="3">
    <source>
        <dbReference type="ARBA" id="ARBA00023163"/>
    </source>
</evidence>
<dbReference type="InterPro" id="IPR001845">
    <property type="entry name" value="HTH_ArsR_DNA-bd_dom"/>
</dbReference>
<dbReference type="AlphaFoldDB" id="A0A1G2E195"/>